<gene>
    <name evidence="2" type="ORF">NT6N_24320</name>
</gene>
<feature type="region of interest" description="Disordered" evidence="1">
    <location>
        <begin position="93"/>
        <end position="112"/>
    </location>
</feature>
<evidence type="ECO:0000313" key="2">
    <source>
        <dbReference type="EMBL" id="BDS07392.1"/>
    </source>
</evidence>
<dbReference type="EMBL" id="AP026866">
    <property type="protein sequence ID" value="BDS07392.1"/>
    <property type="molecule type" value="Genomic_DNA"/>
</dbReference>
<accession>A0AAT9FN51</accession>
<sequence>MKTLLTLVTLFCFGTLDTTLAKEPKKGLEQFKSIVTAACKAKGLRVSFRTTHAFGVTTMIPHVHGKLDDGRDSAWEVYQASYPALVEWAQGSGGMGHGTAQSNRQGQAAPAKGTDALHSFRINANDFASLTYQNKTGKGALVMCFIDGTQYISRIEKPNK</sequence>
<reference evidence="2" key="1">
    <citation type="submission" date="2024-07" db="EMBL/GenBank/DDBJ databases">
        <title>Complete genome sequence of Verrucomicrobiaceae bacterium NT6N.</title>
        <authorList>
            <person name="Huang C."/>
            <person name="Takami H."/>
            <person name="Hamasaki K."/>
        </authorList>
    </citation>
    <scope>NUCLEOTIDE SEQUENCE</scope>
    <source>
        <strain evidence="2">NT6N</strain>
    </source>
</reference>
<protein>
    <submittedName>
        <fullName evidence="2">Uncharacterized protein</fullName>
    </submittedName>
</protein>
<organism evidence="2">
    <name type="scientific">Oceaniferula spumae</name>
    <dbReference type="NCBI Taxonomy" id="2979115"/>
    <lineage>
        <taxon>Bacteria</taxon>
        <taxon>Pseudomonadati</taxon>
        <taxon>Verrucomicrobiota</taxon>
        <taxon>Verrucomicrobiia</taxon>
        <taxon>Verrucomicrobiales</taxon>
        <taxon>Verrucomicrobiaceae</taxon>
        <taxon>Oceaniferula</taxon>
    </lineage>
</organism>
<name>A0AAT9FN51_9BACT</name>
<dbReference type="KEGG" id="osu:NT6N_24320"/>
<evidence type="ECO:0000256" key="1">
    <source>
        <dbReference type="SAM" id="MobiDB-lite"/>
    </source>
</evidence>
<dbReference type="AlphaFoldDB" id="A0AAT9FN51"/>
<proteinExistence type="predicted"/>